<dbReference type="EMBL" id="BKCJ011081525">
    <property type="protein sequence ID" value="GFC81845.1"/>
    <property type="molecule type" value="Genomic_DNA"/>
</dbReference>
<sequence length="82" mass="9081">SQALKELASSSIGLEPEDMKDFDSNAEENYDRAIESFYHVKFPYVDLLAHHVGQSVGKFMTLKPIISFENAFAVGPSASPFL</sequence>
<organism evidence="2">
    <name type="scientific">Tanacetum cinerariifolium</name>
    <name type="common">Dalmatian daisy</name>
    <name type="synonym">Chrysanthemum cinerariifolium</name>
    <dbReference type="NCBI Taxonomy" id="118510"/>
    <lineage>
        <taxon>Eukaryota</taxon>
        <taxon>Viridiplantae</taxon>
        <taxon>Streptophyta</taxon>
        <taxon>Embryophyta</taxon>
        <taxon>Tracheophyta</taxon>
        <taxon>Spermatophyta</taxon>
        <taxon>Magnoliopsida</taxon>
        <taxon>eudicotyledons</taxon>
        <taxon>Gunneridae</taxon>
        <taxon>Pentapetalae</taxon>
        <taxon>asterids</taxon>
        <taxon>campanulids</taxon>
        <taxon>Asterales</taxon>
        <taxon>Asteraceae</taxon>
        <taxon>Asteroideae</taxon>
        <taxon>Anthemideae</taxon>
        <taxon>Anthemidinae</taxon>
        <taxon>Tanacetum</taxon>
    </lineage>
</organism>
<evidence type="ECO:0000313" key="2">
    <source>
        <dbReference type="EMBL" id="GFC81845.1"/>
    </source>
</evidence>
<feature type="non-terminal residue" evidence="2">
    <location>
        <position position="1"/>
    </location>
</feature>
<gene>
    <name evidence="2" type="ORF">Tci_853815</name>
</gene>
<protein>
    <submittedName>
        <fullName evidence="2">Uncharacterized protein</fullName>
    </submittedName>
</protein>
<feature type="region of interest" description="Disordered" evidence="1">
    <location>
        <begin position="1"/>
        <end position="20"/>
    </location>
</feature>
<feature type="compositionally biased region" description="Polar residues" evidence="1">
    <location>
        <begin position="1"/>
        <end position="12"/>
    </location>
</feature>
<dbReference type="AlphaFoldDB" id="A0A699R810"/>
<evidence type="ECO:0000256" key="1">
    <source>
        <dbReference type="SAM" id="MobiDB-lite"/>
    </source>
</evidence>
<reference evidence="2" key="1">
    <citation type="journal article" date="2019" name="Sci. Rep.">
        <title>Draft genome of Tanacetum cinerariifolium, the natural source of mosquito coil.</title>
        <authorList>
            <person name="Yamashiro T."/>
            <person name="Shiraishi A."/>
            <person name="Satake H."/>
            <person name="Nakayama K."/>
        </authorList>
    </citation>
    <scope>NUCLEOTIDE SEQUENCE</scope>
</reference>
<proteinExistence type="predicted"/>
<comment type="caution">
    <text evidence="2">The sequence shown here is derived from an EMBL/GenBank/DDBJ whole genome shotgun (WGS) entry which is preliminary data.</text>
</comment>
<name>A0A699R810_TANCI</name>
<accession>A0A699R810</accession>